<keyword evidence="7 12" id="KW-0812">Transmembrane</keyword>
<keyword evidence="16" id="KW-1185">Reference proteome</keyword>
<dbReference type="Pfam" id="PF00672">
    <property type="entry name" value="HAMP"/>
    <property type="match status" value="1"/>
</dbReference>
<evidence type="ECO:0000259" key="14">
    <source>
        <dbReference type="PROSITE" id="PS50885"/>
    </source>
</evidence>
<evidence type="ECO:0000256" key="6">
    <source>
        <dbReference type="ARBA" id="ARBA00022679"/>
    </source>
</evidence>
<dbReference type="GO" id="GO:0005886">
    <property type="term" value="C:plasma membrane"/>
    <property type="evidence" value="ECO:0007669"/>
    <property type="project" value="UniProtKB-SubCell"/>
</dbReference>
<name>A0A161LNX1_9ACTN</name>
<reference evidence="16" key="2">
    <citation type="submission" date="2016-04" db="EMBL/GenBank/DDBJ databases">
        <title>Planomonospora sphaerica JCM9374 whole genome shotgun sequence.</title>
        <authorList>
            <person name="Suzuki T."/>
            <person name="Dohra H."/>
            <person name="Kodani S."/>
        </authorList>
    </citation>
    <scope>NUCLEOTIDE SEQUENCE [LARGE SCALE GENOMIC DNA]</scope>
    <source>
        <strain evidence="16">JCM 9374</strain>
    </source>
</reference>
<dbReference type="InterPro" id="IPR005467">
    <property type="entry name" value="His_kinase_dom"/>
</dbReference>
<evidence type="ECO:0000256" key="10">
    <source>
        <dbReference type="ARBA" id="ARBA00023012"/>
    </source>
</evidence>
<evidence type="ECO:0000259" key="13">
    <source>
        <dbReference type="PROSITE" id="PS50109"/>
    </source>
</evidence>
<dbReference type="GO" id="GO:0000155">
    <property type="term" value="F:phosphorelay sensor kinase activity"/>
    <property type="evidence" value="ECO:0007669"/>
    <property type="project" value="InterPro"/>
</dbReference>
<keyword evidence="10" id="KW-0902">Two-component regulatory system</keyword>
<comment type="subcellular location">
    <subcellularLocation>
        <location evidence="3">Cell membrane</location>
    </subcellularLocation>
    <subcellularLocation>
        <location evidence="2">Membrane</location>
        <topology evidence="2">Multi-pass membrane protein</topology>
    </subcellularLocation>
</comment>
<dbReference type="InterPro" id="IPR036890">
    <property type="entry name" value="HATPase_C_sf"/>
</dbReference>
<dbReference type="AlphaFoldDB" id="A0A161LNX1"/>
<reference evidence="15 16" key="1">
    <citation type="journal article" date="2016" name="Genome Announc.">
        <title>Draft Genome Sequence of Planomonospora sphaerica JCM9374, a Rare Actinomycete.</title>
        <authorList>
            <person name="Dohra H."/>
            <person name="Suzuki T."/>
            <person name="Inoue Y."/>
            <person name="Kodani S."/>
        </authorList>
    </citation>
    <scope>NUCLEOTIDE SEQUENCE [LARGE SCALE GENOMIC DNA]</scope>
    <source>
        <strain evidence="15 16">JCM 9374</strain>
    </source>
</reference>
<dbReference type="Gene3D" id="3.30.565.10">
    <property type="entry name" value="Histidine kinase-like ATPase, C-terminal domain"/>
    <property type="match status" value="1"/>
</dbReference>
<evidence type="ECO:0000256" key="2">
    <source>
        <dbReference type="ARBA" id="ARBA00004141"/>
    </source>
</evidence>
<evidence type="ECO:0000256" key="4">
    <source>
        <dbReference type="ARBA" id="ARBA00012438"/>
    </source>
</evidence>
<dbReference type="InterPro" id="IPR036097">
    <property type="entry name" value="HisK_dim/P_sf"/>
</dbReference>
<dbReference type="InterPro" id="IPR003660">
    <property type="entry name" value="HAMP_dom"/>
</dbReference>
<dbReference type="SUPFAM" id="SSF47384">
    <property type="entry name" value="Homodimeric domain of signal transducing histidine kinase"/>
    <property type="match status" value="1"/>
</dbReference>
<feature type="transmembrane region" description="Helical" evidence="12">
    <location>
        <begin position="108"/>
        <end position="126"/>
    </location>
</feature>
<evidence type="ECO:0000256" key="5">
    <source>
        <dbReference type="ARBA" id="ARBA00022553"/>
    </source>
</evidence>
<keyword evidence="11 12" id="KW-0472">Membrane</keyword>
<dbReference type="PROSITE" id="PS50885">
    <property type="entry name" value="HAMP"/>
    <property type="match status" value="1"/>
</dbReference>
<evidence type="ECO:0000256" key="11">
    <source>
        <dbReference type="ARBA" id="ARBA00023136"/>
    </source>
</evidence>
<dbReference type="EMBL" id="BDCX01000013">
    <property type="protein sequence ID" value="GAT69505.1"/>
    <property type="molecule type" value="Genomic_DNA"/>
</dbReference>
<dbReference type="SMART" id="SM00304">
    <property type="entry name" value="HAMP"/>
    <property type="match status" value="1"/>
</dbReference>
<comment type="catalytic activity">
    <reaction evidence="1">
        <text>ATP + protein L-histidine = ADP + protein N-phospho-L-histidine.</text>
        <dbReference type="EC" id="2.7.13.3"/>
    </reaction>
</comment>
<dbReference type="STRING" id="161355.PS9374_05180"/>
<keyword evidence="9 12" id="KW-1133">Transmembrane helix</keyword>
<dbReference type="EC" id="2.7.13.3" evidence="4"/>
<evidence type="ECO:0000256" key="9">
    <source>
        <dbReference type="ARBA" id="ARBA00022989"/>
    </source>
</evidence>
<keyword evidence="8 15" id="KW-0418">Kinase</keyword>
<evidence type="ECO:0000313" key="16">
    <source>
        <dbReference type="Proteomes" id="UP000077701"/>
    </source>
</evidence>
<dbReference type="Gene3D" id="1.10.287.130">
    <property type="match status" value="1"/>
</dbReference>
<dbReference type="SUPFAM" id="SSF158472">
    <property type="entry name" value="HAMP domain-like"/>
    <property type="match status" value="1"/>
</dbReference>
<dbReference type="CDD" id="cd00082">
    <property type="entry name" value="HisKA"/>
    <property type="match status" value="1"/>
</dbReference>
<gene>
    <name evidence="15" type="ORF">PS9374_05180</name>
</gene>
<dbReference type="PRINTS" id="PR00344">
    <property type="entry name" value="BCTRLSENSOR"/>
</dbReference>
<dbReference type="CDD" id="cd06225">
    <property type="entry name" value="HAMP"/>
    <property type="match status" value="1"/>
</dbReference>
<dbReference type="OrthoDB" id="3224230at2"/>
<dbReference type="Pfam" id="PF00512">
    <property type="entry name" value="HisKA"/>
    <property type="match status" value="1"/>
</dbReference>
<evidence type="ECO:0000256" key="8">
    <source>
        <dbReference type="ARBA" id="ARBA00022777"/>
    </source>
</evidence>
<dbReference type="InterPro" id="IPR004358">
    <property type="entry name" value="Sig_transdc_His_kin-like_C"/>
</dbReference>
<evidence type="ECO:0000256" key="12">
    <source>
        <dbReference type="SAM" id="Phobius"/>
    </source>
</evidence>
<protein>
    <recommendedName>
        <fullName evidence="4">histidine kinase</fullName>
        <ecNumber evidence="4">2.7.13.3</ecNumber>
    </recommendedName>
</protein>
<keyword evidence="5" id="KW-0597">Phosphoprotein</keyword>
<dbReference type="Gene3D" id="6.10.340.10">
    <property type="match status" value="1"/>
</dbReference>
<evidence type="ECO:0000256" key="7">
    <source>
        <dbReference type="ARBA" id="ARBA00022692"/>
    </source>
</evidence>
<dbReference type="PROSITE" id="PS50109">
    <property type="entry name" value="HIS_KIN"/>
    <property type="match status" value="1"/>
</dbReference>
<evidence type="ECO:0000256" key="3">
    <source>
        <dbReference type="ARBA" id="ARBA00004236"/>
    </source>
</evidence>
<dbReference type="SMART" id="SM00388">
    <property type="entry name" value="HisKA"/>
    <property type="match status" value="1"/>
</dbReference>
<dbReference type="SUPFAM" id="SSF55874">
    <property type="entry name" value="ATPase domain of HSP90 chaperone/DNA topoisomerase II/histidine kinase"/>
    <property type="match status" value="1"/>
</dbReference>
<dbReference type="SMART" id="SM00387">
    <property type="entry name" value="HATPase_c"/>
    <property type="match status" value="1"/>
</dbReference>
<evidence type="ECO:0000256" key="1">
    <source>
        <dbReference type="ARBA" id="ARBA00000085"/>
    </source>
</evidence>
<comment type="caution">
    <text evidence="15">The sequence shown here is derived from an EMBL/GenBank/DDBJ whole genome shotgun (WGS) entry which is preliminary data.</text>
</comment>
<dbReference type="Pfam" id="PF02518">
    <property type="entry name" value="HATPase_c"/>
    <property type="match status" value="1"/>
</dbReference>
<feature type="transmembrane region" description="Helical" evidence="12">
    <location>
        <begin position="25"/>
        <end position="46"/>
    </location>
</feature>
<keyword evidence="6" id="KW-0808">Transferase</keyword>
<dbReference type="Proteomes" id="UP000077701">
    <property type="component" value="Unassembled WGS sequence"/>
</dbReference>
<dbReference type="InterPro" id="IPR003594">
    <property type="entry name" value="HATPase_dom"/>
</dbReference>
<dbReference type="PANTHER" id="PTHR45436">
    <property type="entry name" value="SENSOR HISTIDINE KINASE YKOH"/>
    <property type="match status" value="1"/>
</dbReference>
<organism evidence="15 16">
    <name type="scientific">Planomonospora sphaerica</name>
    <dbReference type="NCBI Taxonomy" id="161355"/>
    <lineage>
        <taxon>Bacteria</taxon>
        <taxon>Bacillati</taxon>
        <taxon>Actinomycetota</taxon>
        <taxon>Actinomycetes</taxon>
        <taxon>Streptosporangiales</taxon>
        <taxon>Streptosporangiaceae</taxon>
        <taxon>Planomonospora</taxon>
    </lineage>
</organism>
<sequence>MSAVSLASLVTAVRLRPSIRLRLPVLYTGLVLLAGVAVLAVNYSLVASRLPVRLDTASGPPASSSGEIVVRDGRPVSASDTAQARRAVADSAVARRDRTLGELLRQSIATLAVTAIVTLVAGRLVVGRVLRTVQRITTTARRLSEDDLSRRIGLDGPDDELRELADTFDAMLARLQRAFDEERRLIADIAHELRTPLANQRTVLEVGLGDPGATLADMRQTSERALAQTIRTQQLVERLLLLAYAEHASPGEEPVDLARLARQVLDATASPPGLDIRADLEPVTVAGDPILIEALLVNLVTNAVRHNRADGTVDVVLRPTPDGAELVVVNSGDRIEPEQVAELFQPFRRRRPDRTRSGDGVGLGLPIVAAIASAHGGRVRAGPGPQGGLRVTMELPAARQAGRVDALRS</sequence>
<feature type="domain" description="Histidine kinase" evidence="13">
    <location>
        <begin position="188"/>
        <end position="399"/>
    </location>
</feature>
<dbReference type="InterPro" id="IPR050428">
    <property type="entry name" value="TCS_sensor_his_kinase"/>
</dbReference>
<accession>A0A161LNX1</accession>
<dbReference type="PANTHER" id="PTHR45436:SF15">
    <property type="entry name" value="SENSOR HISTIDINE KINASE CUSS"/>
    <property type="match status" value="1"/>
</dbReference>
<dbReference type="InterPro" id="IPR003661">
    <property type="entry name" value="HisK_dim/P_dom"/>
</dbReference>
<evidence type="ECO:0000313" key="15">
    <source>
        <dbReference type="EMBL" id="GAT69505.1"/>
    </source>
</evidence>
<proteinExistence type="predicted"/>
<feature type="domain" description="HAMP" evidence="14">
    <location>
        <begin position="127"/>
        <end position="180"/>
    </location>
</feature>